<dbReference type="InterPro" id="IPR001940">
    <property type="entry name" value="Peptidase_S1C"/>
</dbReference>
<dbReference type="NCBIfam" id="NF033740">
    <property type="entry name" value="MarP_fam_protase"/>
    <property type="match status" value="1"/>
</dbReference>
<dbReference type="PANTHER" id="PTHR43019">
    <property type="entry name" value="SERINE ENDOPROTEASE DEGS"/>
    <property type="match status" value="1"/>
</dbReference>
<dbReference type="InterPro" id="IPR009003">
    <property type="entry name" value="Peptidase_S1_PA"/>
</dbReference>
<keyword evidence="2 5" id="KW-0812">Transmembrane</keyword>
<evidence type="ECO:0000313" key="7">
    <source>
        <dbReference type="EMBL" id="QNP90375.1"/>
    </source>
</evidence>
<evidence type="ECO:0000256" key="5">
    <source>
        <dbReference type="SAM" id="Phobius"/>
    </source>
</evidence>
<evidence type="ECO:0000256" key="4">
    <source>
        <dbReference type="ARBA" id="ARBA00023136"/>
    </source>
</evidence>
<dbReference type="AlphaFoldDB" id="A0A7H0JZA9"/>
<dbReference type="Pfam" id="PF02674">
    <property type="entry name" value="Colicin_V"/>
    <property type="match status" value="1"/>
</dbReference>
<dbReference type="Gene3D" id="2.40.10.10">
    <property type="entry name" value="Trypsin-like serine proteases"/>
    <property type="match status" value="2"/>
</dbReference>
<dbReference type="InterPro" id="IPR043504">
    <property type="entry name" value="Peptidase_S1_PA_chymotrypsin"/>
</dbReference>
<sequence length="395" mass="41085">MHLVVDVLLALAVVAAFVGGWRQGAFSAVISAVGIVAGLIVGLALAPFLLDLTDSQSVRIMLLLAVVVLFVGLGNLLGVTLGANMRGRVRSRLSRFVDSVLGAVFQSVAFTLVVWFISIPLAAAVPGELGDGIRNSRILAQVHDVAPDSAGKLPARFAALLDESGLPPLVSPFQSPHGSKVDAPDEAALRPGVIEAVRPSVVHVMGDSETCRRRLMGSGFVIQDGYVLTNAHVVAGTERVSLDTVVGVKPADVVLYDPDTDIAVLRAEGLGLPALPWSDTMLASGDDAVVMGYPHSGPFEAAPARIRGKLTIAGPDIYTTGRVEREAYTVRGDIRQGNSGGPLLTPAGEVVGMIFGASLDASETGYALTARQVQQRVGDVTRLSGVVDTQSCVSG</sequence>
<evidence type="ECO:0000256" key="3">
    <source>
        <dbReference type="ARBA" id="ARBA00022989"/>
    </source>
</evidence>
<comment type="subcellular location">
    <subcellularLocation>
        <location evidence="1">Membrane</location>
        <topology evidence="1">Multi-pass membrane protein</topology>
    </subcellularLocation>
</comment>
<keyword evidence="3 5" id="KW-1133">Transmembrane helix</keyword>
<evidence type="ECO:0000313" key="6">
    <source>
        <dbReference type="EMBL" id="MBC3179543.1"/>
    </source>
</evidence>
<accession>A0A7H0JZA9</accession>
<keyword evidence="7" id="KW-0645">Protease</keyword>
<dbReference type="Proteomes" id="UP000642876">
    <property type="component" value="Unassembled WGS sequence"/>
</dbReference>
<reference evidence="8 9" key="1">
    <citation type="submission" date="2020-08" db="EMBL/GenBank/DDBJ databases">
        <title>novel species in genus Corynebacterium.</title>
        <authorList>
            <person name="Zhang G."/>
        </authorList>
    </citation>
    <scope>NUCLEOTIDE SEQUENCE [LARGE SCALE GENOMIC DNA]</scope>
    <source>
        <strain evidence="8 9">zg-917</strain>
        <strain evidence="7">Zg-917</strain>
    </source>
</reference>
<feature type="transmembrane region" description="Helical" evidence="5">
    <location>
        <begin position="62"/>
        <end position="83"/>
    </location>
</feature>
<keyword evidence="7" id="KW-0378">Hydrolase</keyword>
<keyword evidence="4 5" id="KW-0472">Membrane</keyword>
<dbReference type="EMBL" id="CP061032">
    <property type="protein sequence ID" value="QNP90375.1"/>
    <property type="molecule type" value="Genomic_DNA"/>
</dbReference>
<gene>
    <name evidence="6" type="ORF">H7348_09555</name>
    <name evidence="7" type="ORF">IAU68_00835</name>
</gene>
<dbReference type="EMBL" id="JACMYE010000008">
    <property type="protein sequence ID" value="MBC3179543.1"/>
    <property type="molecule type" value="Genomic_DNA"/>
</dbReference>
<keyword evidence="9" id="KW-1185">Reference proteome</keyword>
<dbReference type="GO" id="GO:0016020">
    <property type="term" value="C:membrane"/>
    <property type="evidence" value="ECO:0007669"/>
    <property type="project" value="UniProtKB-SubCell"/>
</dbReference>
<protein>
    <submittedName>
        <fullName evidence="7">MarP family serine protease</fullName>
    </submittedName>
</protein>
<evidence type="ECO:0000256" key="2">
    <source>
        <dbReference type="ARBA" id="ARBA00022692"/>
    </source>
</evidence>
<dbReference type="GO" id="GO:0004252">
    <property type="term" value="F:serine-type endopeptidase activity"/>
    <property type="evidence" value="ECO:0007669"/>
    <property type="project" value="InterPro"/>
</dbReference>
<dbReference type="Pfam" id="PF13365">
    <property type="entry name" value="Trypsin_2"/>
    <property type="match status" value="1"/>
</dbReference>
<dbReference type="PRINTS" id="PR00834">
    <property type="entry name" value="PROTEASES2C"/>
</dbReference>
<dbReference type="KEGG" id="cluj:IAU68_00835"/>
<dbReference type="SUPFAM" id="SSF50494">
    <property type="entry name" value="Trypsin-like serine proteases"/>
    <property type="match status" value="1"/>
</dbReference>
<evidence type="ECO:0000313" key="9">
    <source>
        <dbReference type="Proteomes" id="UP000642876"/>
    </source>
</evidence>
<organism evidence="7 8">
    <name type="scientific">Corynebacterium lujinxingii</name>
    <dbReference type="NCBI Taxonomy" id="2763010"/>
    <lineage>
        <taxon>Bacteria</taxon>
        <taxon>Bacillati</taxon>
        <taxon>Actinomycetota</taxon>
        <taxon>Actinomycetes</taxon>
        <taxon>Mycobacteriales</taxon>
        <taxon>Corynebacteriaceae</taxon>
        <taxon>Corynebacterium</taxon>
    </lineage>
</organism>
<evidence type="ECO:0000256" key="1">
    <source>
        <dbReference type="ARBA" id="ARBA00004141"/>
    </source>
</evidence>
<feature type="transmembrane region" description="Helical" evidence="5">
    <location>
        <begin position="26"/>
        <end position="50"/>
    </location>
</feature>
<dbReference type="RefSeq" id="WP_171193198.1">
    <property type="nucleotide sequence ID" value="NZ_CP061032.1"/>
</dbReference>
<dbReference type="GO" id="GO:0009403">
    <property type="term" value="P:toxin biosynthetic process"/>
    <property type="evidence" value="ECO:0007669"/>
    <property type="project" value="InterPro"/>
</dbReference>
<dbReference type="InterPro" id="IPR047680">
    <property type="entry name" value="MarP-like"/>
</dbReference>
<name>A0A7H0JZA9_9CORY</name>
<dbReference type="InterPro" id="IPR003825">
    <property type="entry name" value="Colicin-V_CvpA"/>
</dbReference>
<proteinExistence type="predicted"/>
<evidence type="ECO:0000313" key="8">
    <source>
        <dbReference type="Proteomes" id="UP000516235"/>
    </source>
</evidence>
<feature type="transmembrane region" description="Helical" evidence="5">
    <location>
        <begin position="103"/>
        <end position="125"/>
    </location>
</feature>
<dbReference type="Proteomes" id="UP000516235">
    <property type="component" value="Chromosome"/>
</dbReference>
<dbReference type="GO" id="GO:0006508">
    <property type="term" value="P:proteolysis"/>
    <property type="evidence" value="ECO:0007669"/>
    <property type="project" value="UniProtKB-KW"/>
</dbReference>
<dbReference type="PANTHER" id="PTHR43019:SF23">
    <property type="entry name" value="PROTEASE DO-LIKE 5, CHLOROPLASTIC"/>
    <property type="match status" value="1"/>
</dbReference>